<dbReference type="EMBL" id="CATNWA010014335">
    <property type="protein sequence ID" value="CAI9570581.1"/>
    <property type="molecule type" value="Genomic_DNA"/>
</dbReference>
<dbReference type="Pfam" id="PF03725">
    <property type="entry name" value="RNase_PH_C"/>
    <property type="match status" value="1"/>
</dbReference>
<feature type="domain" description="Exoribonuclease phosphorolytic" evidence="4">
    <location>
        <begin position="156"/>
        <end position="221"/>
    </location>
</feature>
<comment type="caution">
    <text evidence="5">The sequence shown here is derived from an EMBL/GenBank/DDBJ whole genome shotgun (WGS) entry which is preliminary data.</text>
</comment>
<sequence>MAGLELLSDQGFRQDGRRPVELRKIQCRMGVFDQADGSAYVEQGNTKALATVYGPHEIRGSRSKTLHDRAVVNCQYSMATFSTAERKRRPPRGPQVHRDDHTPEANLRGGHPHPAVPPRSQIDIYVQILQADGGNYCTSVNAATLALIDAGIPMRDYVCACSAGFIEDTPLVDLSYIEEAAGGAQLALALLPKSDRIALLEMNSRLHEDHLERVMDAASKACKDVYAVLDQAVREHLQETTALMGTADRH</sequence>
<evidence type="ECO:0000259" key="3">
    <source>
        <dbReference type="Pfam" id="PF01138"/>
    </source>
</evidence>
<organism evidence="5 6">
    <name type="scientific">Staurois parvus</name>
    <dbReference type="NCBI Taxonomy" id="386267"/>
    <lineage>
        <taxon>Eukaryota</taxon>
        <taxon>Metazoa</taxon>
        <taxon>Chordata</taxon>
        <taxon>Craniata</taxon>
        <taxon>Vertebrata</taxon>
        <taxon>Euteleostomi</taxon>
        <taxon>Amphibia</taxon>
        <taxon>Batrachia</taxon>
        <taxon>Anura</taxon>
        <taxon>Neobatrachia</taxon>
        <taxon>Ranoidea</taxon>
        <taxon>Ranidae</taxon>
        <taxon>Staurois</taxon>
    </lineage>
</organism>
<dbReference type="PANTHER" id="PTHR11953">
    <property type="entry name" value="EXOSOME COMPLEX COMPONENT"/>
    <property type="match status" value="1"/>
</dbReference>
<feature type="non-terminal residue" evidence="5">
    <location>
        <position position="250"/>
    </location>
</feature>
<evidence type="ECO:0000313" key="6">
    <source>
        <dbReference type="Proteomes" id="UP001162483"/>
    </source>
</evidence>
<feature type="region of interest" description="Disordered" evidence="2">
    <location>
        <begin position="82"/>
        <end position="116"/>
    </location>
</feature>
<dbReference type="InterPro" id="IPR050080">
    <property type="entry name" value="RNase_PH"/>
</dbReference>
<gene>
    <name evidence="5" type="ORF">SPARVUS_LOCUS7117610</name>
</gene>
<dbReference type="InterPro" id="IPR027408">
    <property type="entry name" value="PNPase/RNase_PH_dom_sf"/>
</dbReference>
<evidence type="ECO:0000259" key="4">
    <source>
        <dbReference type="Pfam" id="PF03725"/>
    </source>
</evidence>
<accession>A0ABN9DDC0</accession>
<dbReference type="Pfam" id="PF01138">
    <property type="entry name" value="RNase_PH"/>
    <property type="match status" value="1"/>
</dbReference>
<evidence type="ECO:0000313" key="5">
    <source>
        <dbReference type="EMBL" id="CAI9570581.1"/>
    </source>
</evidence>
<protein>
    <recommendedName>
        <fullName evidence="7">Exosome complex component RRP41</fullName>
    </recommendedName>
</protein>
<dbReference type="InterPro" id="IPR036345">
    <property type="entry name" value="ExoRNase_PH_dom2_sf"/>
</dbReference>
<dbReference type="Proteomes" id="UP001162483">
    <property type="component" value="Unassembled WGS sequence"/>
</dbReference>
<dbReference type="InterPro" id="IPR001247">
    <property type="entry name" value="ExoRNase_PH_dom1"/>
</dbReference>
<dbReference type="PANTHER" id="PTHR11953:SF0">
    <property type="entry name" value="EXOSOME COMPLEX COMPONENT RRP41"/>
    <property type="match status" value="1"/>
</dbReference>
<keyword evidence="6" id="KW-1185">Reference proteome</keyword>
<evidence type="ECO:0000256" key="2">
    <source>
        <dbReference type="SAM" id="MobiDB-lite"/>
    </source>
</evidence>
<evidence type="ECO:0000256" key="1">
    <source>
        <dbReference type="ARBA" id="ARBA00006678"/>
    </source>
</evidence>
<dbReference type="CDD" id="cd11370">
    <property type="entry name" value="RNase_PH_RRP41"/>
    <property type="match status" value="1"/>
</dbReference>
<evidence type="ECO:0008006" key="7">
    <source>
        <dbReference type="Google" id="ProtNLM"/>
    </source>
</evidence>
<dbReference type="InterPro" id="IPR020568">
    <property type="entry name" value="Ribosomal_Su5_D2-typ_SF"/>
</dbReference>
<name>A0ABN9DDC0_9NEOB</name>
<comment type="similarity">
    <text evidence="1">Belongs to the RNase PH family.</text>
</comment>
<proteinExistence type="inferred from homology"/>
<dbReference type="Gene3D" id="3.30.230.70">
    <property type="entry name" value="GHMP Kinase, N-terminal domain"/>
    <property type="match status" value="1"/>
</dbReference>
<dbReference type="SUPFAM" id="SSF54211">
    <property type="entry name" value="Ribosomal protein S5 domain 2-like"/>
    <property type="match status" value="1"/>
</dbReference>
<feature type="domain" description="Exoribonuclease phosphorolytic" evidence="3">
    <location>
        <begin position="21"/>
        <end position="153"/>
    </location>
</feature>
<dbReference type="InterPro" id="IPR015847">
    <property type="entry name" value="ExoRNase_PH_dom2"/>
</dbReference>
<reference evidence="5" key="1">
    <citation type="submission" date="2023-05" db="EMBL/GenBank/DDBJ databases">
        <authorList>
            <person name="Stuckert A."/>
        </authorList>
    </citation>
    <scope>NUCLEOTIDE SEQUENCE</scope>
</reference>
<dbReference type="SUPFAM" id="SSF55666">
    <property type="entry name" value="Ribonuclease PH domain 2-like"/>
    <property type="match status" value="1"/>
</dbReference>